<feature type="chain" id="PRO_5026183361" evidence="2">
    <location>
        <begin position="19"/>
        <end position="423"/>
    </location>
</feature>
<dbReference type="RefSeq" id="WP_154374249.1">
    <property type="nucleotide sequence ID" value="NZ_WKJK01000003.1"/>
</dbReference>
<dbReference type="AlphaFoldDB" id="A0A6I2KZY2"/>
<organism evidence="3 4">
    <name type="scientific">Duganella guangzhouensis</name>
    <dbReference type="NCBI Taxonomy" id="2666084"/>
    <lineage>
        <taxon>Bacteria</taxon>
        <taxon>Pseudomonadati</taxon>
        <taxon>Pseudomonadota</taxon>
        <taxon>Betaproteobacteria</taxon>
        <taxon>Burkholderiales</taxon>
        <taxon>Oxalobacteraceae</taxon>
        <taxon>Telluria group</taxon>
        <taxon>Duganella</taxon>
    </lineage>
</organism>
<dbReference type="InterPro" id="IPR017850">
    <property type="entry name" value="Alkaline_phosphatase_core_sf"/>
</dbReference>
<protein>
    <submittedName>
        <fullName evidence="3">Phosphoesterase</fullName>
    </submittedName>
</protein>
<gene>
    <name evidence="3" type="ORF">GJ699_06305</name>
</gene>
<evidence type="ECO:0000256" key="1">
    <source>
        <dbReference type="ARBA" id="ARBA00022801"/>
    </source>
</evidence>
<proteinExistence type="predicted"/>
<feature type="signal peptide" evidence="2">
    <location>
        <begin position="1"/>
        <end position="18"/>
    </location>
</feature>
<dbReference type="Gene3D" id="3.40.720.10">
    <property type="entry name" value="Alkaline Phosphatase, subunit A"/>
    <property type="match status" value="1"/>
</dbReference>
<accession>A0A6I2KZY2</accession>
<dbReference type="InterPro" id="IPR007312">
    <property type="entry name" value="Phosphoesterase"/>
</dbReference>
<evidence type="ECO:0000313" key="3">
    <source>
        <dbReference type="EMBL" id="MRW89589.1"/>
    </source>
</evidence>
<dbReference type="PANTHER" id="PTHR31956:SF8">
    <property type="entry name" value="ACID PHOSPHATASE PHOA (AFU_ORTHOLOGUE AFUA_1G03570)"/>
    <property type="match status" value="1"/>
</dbReference>
<dbReference type="GO" id="GO:0009395">
    <property type="term" value="P:phospholipid catabolic process"/>
    <property type="evidence" value="ECO:0007669"/>
    <property type="project" value="TreeGrafter"/>
</dbReference>
<dbReference type="EMBL" id="WKJK01000003">
    <property type="protein sequence ID" value="MRW89589.1"/>
    <property type="molecule type" value="Genomic_DNA"/>
</dbReference>
<comment type="caution">
    <text evidence="3">The sequence shown here is derived from an EMBL/GenBank/DDBJ whole genome shotgun (WGS) entry which is preliminary data.</text>
</comment>
<dbReference type="PANTHER" id="PTHR31956">
    <property type="entry name" value="NON-SPECIFIC PHOSPHOLIPASE C4-RELATED"/>
    <property type="match status" value="1"/>
</dbReference>
<keyword evidence="4" id="KW-1185">Reference proteome</keyword>
<name>A0A6I2KZY2_9BURK</name>
<keyword evidence="2" id="KW-0732">Signal</keyword>
<evidence type="ECO:0000256" key="2">
    <source>
        <dbReference type="SAM" id="SignalP"/>
    </source>
</evidence>
<dbReference type="GO" id="GO:0016788">
    <property type="term" value="F:hydrolase activity, acting on ester bonds"/>
    <property type="evidence" value="ECO:0007669"/>
    <property type="project" value="InterPro"/>
</dbReference>
<reference evidence="3 4" key="1">
    <citation type="submission" date="2019-11" db="EMBL/GenBank/DDBJ databases">
        <title>Novel species isolated from a subtropical stream in China.</title>
        <authorList>
            <person name="Lu H."/>
        </authorList>
    </citation>
    <scope>NUCLEOTIDE SEQUENCE [LARGE SCALE GENOMIC DNA]</scope>
    <source>
        <strain evidence="3 4">FT80W</strain>
    </source>
</reference>
<sequence length="423" mass="44820">MRLKHLKLLALAGTAALAALLSACGADKADPLTPQQKIKHVFVITLENKNYDDTFGTSTQNPYMTGTLKPMGAHLTQYYGTGHVSLDNYIAMISGQPSNTETEMDCTTYSEFVQTGTTTDGNKIAIGNGCVYPSTVKTLPDQLKAAGYSWKGYMEDMGNDPTREATTCAHPVIGATDKTNTPMAGSAAVPAGDQYATRHNPFVYFHSITDSTDCNSNVVALSKLEADLASVSTTANFTFITPNVCNDGHDGDGTGAAGKGCVDGKAGGLTSADAFLKTWVPKILASPAYKQDGLLIINFDESANSSMTTAVNSSTGKVTINAVYKGETCCGQQMGPNITRPLTMNYPISASMEYNLVFESFGGDRTGAILISPFIKGGTVSNVQYNHYSLLKSLEDIFVPGQYLGYANQAGLVAFGSDIYTAN</sequence>
<dbReference type="Pfam" id="PF04185">
    <property type="entry name" value="Phosphoesterase"/>
    <property type="match status" value="1"/>
</dbReference>
<keyword evidence="1" id="KW-0378">Hydrolase</keyword>
<dbReference type="PROSITE" id="PS51257">
    <property type="entry name" value="PROKAR_LIPOPROTEIN"/>
    <property type="match status" value="1"/>
</dbReference>
<dbReference type="Proteomes" id="UP000433309">
    <property type="component" value="Unassembled WGS sequence"/>
</dbReference>
<evidence type="ECO:0000313" key="4">
    <source>
        <dbReference type="Proteomes" id="UP000433309"/>
    </source>
</evidence>